<dbReference type="Pfam" id="PF00248">
    <property type="entry name" value="Aldo_ket_red"/>
    <property type="match status" value="1"/>
</dbReference>
<dbReference type="SUPFAM" id="SSF51430">
    <property type="entry name" value="NAD(P)-linked oxidoreductase"/>
    <property type="match status" value="1"/>
</dbReference>
<feature type="domain" description="NADP-dependent oxidoreductase" evidence="1">
    <location>
        <begin position="1"/>
        <end position="265"/>
    </location>
</feature>
<evidence type="ECO:0000313" key="2">
    <source>
        <dbReference type="EMBL" id="BBY65553.1"/>
    </source>
</evidence>
<dbReference type="EMBL" id="AP022596">
    <property type="protein sequence ID" value="BBY65553.1"/>
    <property type="molecule type" value="Genomic_DNA"/>
</dbReference>
<dbReference type="KEGG" id="mhev:MHEL_37960"/>
<evidence type="ECO:0000259" key="1">
    <source>
        <dbReference type="Pfam" id="PF00248"/>
    </source>
</evidence>
<dbReference type="GO" id="GO:0005829">
    <property type="term" value="C:cytosol"/>
    <property type="evidence" value="ECO:0007669"/>
    <property type="project" value="TreeGrafter"/>
</dbReference>
<dbReference type="InterPro" id="IPR023210">
    <property type="entry name" value="NADP_OxRdtase_dom"/>
</dbReference>
<dbReference type="InterPro" id="IPR020471">
    <property type="entry name" value="AKR"/>
</dbReference>
<dbReference type="GO" id="GO:0016491">
    <property type="term" value="F:oxidoreductase activity"/>
    <property type="evidence" value="ECO:0007669"/>
    <property type="project" value="InterPro"/>
</dbReference>
<reference evidence="2 3" key="1">
    <citation type="journal article" date="2019" name="Emerg. Microbes Infect.">
        <title>Comprehensive subspecies identification of 175 nontuberculous mycobacteria species based on 7547 genomic profiles.</title>
        <authorList>
            <person name="Matsumoto Y."/>
            <person name="Kinjo T."/>
            <person name="Motooka D."/>
            <person name="Nabeya D."/>
            <person name="Jung N."/>
            <person name="Uechi K."/>
            <person name="Horii T."/>
            <person name="Iida T."/>
            <person name="Fujita J."/>
            <person name="Nakamura S."/>
        </authorList>
    </citation>
    <scope>NUCLEOTIDE SEQUENCE [LARGE SCALE GENOMIC DNA]</scope>
    <source>
        <strain evidence="2 3">JCM 30396</strain>
    </source>
</reference>
<proteinExistence type="predicted"/>
<dbReference type="PANTHER" id="PTHR42686:SF1">
    <property type="entry name" value="GH17980P-RELATED"/>
    <property type="match status" value="1"/>
</dbReference>
<name>A0A7I7T9T0_9MYCO</name>
<dbReference type="AlphaFoldDB" id="A0A7I7T9T0"/>
<evidence type="ECO:0000313" key="3">
    <source>
        <dbReference type="Proteomes" id="UP000467148"/>
    </source>
</evidence>
<dbReference type="InterPro" id="IPR036812">
    <property type="entry name" value="NAD(P)_OxRdtase_dom_sf"/>
</dbReference>
<gene>
    <name evidence="2" type="ORF">MHEL_37960</name>
</gene>
<accession>A0A7I7T9T0</accession>
<keyword evidence="3" id="KW-1185">Reference proteome</keyword>
<dbReference type="Proteomes" id="UP000467148">
    <property type="component" value="Chromosome"/>
</dbReference>
<protein>
    <submittedName>
        <fullName evidence="2">Oxidoreductase</fullName>
    </submittedName>
</protein>
<dbReference type="Gene3D" id="3.20.20.100">
    <property type="entry name" value="NADP-dependent oxidoreductase domain"/>
    <property type="match status" value="1"/>
</dbReference>
<dbReference type="PANTHER" id="PTHR42686">
    <property type="entry name" value="GH17980P-RELATED"/>
    <property type="match status" value="1"/>
</dbReference>
<organism evidence="2 3">
    <name type="scientific">Mycolicibacterium helvum</name>
    <dbReference type="NCBI Taxonomy" id="1534349"/>
    <lineage>
        <taxon>Bacteria</taxon>
        <taxon>Bacillati</taxon>
        <taxon>Actinomycetota</taxon>
        <taxon>Actinomycetes</taxon>
        <taxon>Mycobacteriales</taxon>
        <taxon>Mycobacteriaceae</taxon>
        <taxon>Mycolicibacterium</taxon>
    </lineage>
</organism>
<sequence>MYGYGLAENRLGTALRGRPRADYLLSTKVGRLLRPAPCSSADDDMWTGVPPMRVQYDYTYSATMRSIEDSLQRMLTDRIDIVFIHDCDRYGHGDEQPAVFREAMTGAATALMDLREQGVIGAVGVGVNEADVCVAAAQRGGFDLFLLAGRYSLLEQESLDELMPLCVEQGISLFLGGIYNSGILATGAVPGAHYNYAPATPAVMSRVSEIEKICAAHDVPIAAVAVQFVLAHPAVASVLLGASTVEQQARNCELANRGLPDGVWDDLLTAGLIRADAPLPARQD</sequence>